<evidence type="ECO:0000313" key="4">
    <source>
        <dbReference type="EnsemblPlants" id="QL07p035722:mrna"/>
    </source>
</evidence>
<dbReference type="PANTHER" id="PTHR33101">
    <property type="entry name" value="ROP GUANINE NUCLEOTIDE EXCHANGE FACTOR 1"/>
    <property type="match status" value="1"/>
</dbReference>
<dbReference type="InterPro" id="IPR038937">
    <property type="entry name" value="RopGEF"/>
</dbReference>
<dbReference type="Proteomes" id="UP000594261">
    <property type="component" value="Chromosome 7"/>
</dbReference>
<keyword evidence="5" id="KW-1185">Reference proteome</keyword>
<evidence type="ECO:0000259" key="3">
    <source>
        <dbReference type="PROSITE" id="PS51334"/>
    </source>
</evidence>
<organism evidence="4 5">
    <name type="scientific">Quercus lobata</name>
    <name type="common">Valley oak</name>
    <dbReference type="NCBI Taxonomy" id="97700"/>
    <lineage>
        <taxon>Eukaryota</taxon>
        <taxon>Viridiplantae</taxon>
        <taxon>Streptophyta</taxon>
        <taxon>Embryophyta</taxon>
        <taxon>Tracheophyta</taxon>
        <taxon>Spermatophyta</taxon>
        <taxon>Magnoliopsida</taxon>
        <taxon>eudicotyledons</taxon>
        <taxon>Gunneridae</taxon>
        <taxon>Pentapetalae</taxon>
        <taxon>rosids</taxon>
        <taxon>fabids</taxon>
        <taxon>Fagales</taxon>
        <taxon>Fagaceae</taxon>
        <taxon>Quercus</taxon>
    </lineage>
</organism>
<accession>A0A7N2M609</accession>
<reference evidence="4 5" key="1">
    <citation type="journal article" date="2016" name="G3 (Bethesda)">
        <title>First Draft Assembly and Annotation of the Genome of a California Endemic Oak Quercus lobata Nee (Fagaceae).</title>
        <authorList>
            <person name="Sork V.L."/>
            <person name="Fitz-Gibbon S.T."/>
            <person name="Puiu D."/>
            <person name="Crepeau M."/>
            <person name="Gugger P.F."/>
            <person name="Sherman R."/>
            <person name="Stevens K."/>
            <person name="Langley C.H."/>
            <person name="Pellegrini M."/>
            <person name="Salzberg S.L."/>
        </authorList>
    </citation>
    <scope>NUCLEOTIDE SEQUENCE [LARGE SCALE GENOMIC DNA]</scope>
    <source>
        <strain evidence="4 5">cv. SW786</strain>
    </source>
</reference>
<proteinExistence type="predicted"/>
<dbReference type="PANTHER" id="PTHR33101:SF6">
    <property type="entry name" value="ROP GUANINE NUCLEOTIDE EXCHANGE FACTOR 1"/>
    <property type="match status" value="1"/>
</dbReference>
<dbReference type="EMBL" id="LRBV02000007">
    <property type="status" value="NOT_ANNOTATED_CDS"/>
    <property type="molecule type" value="Genomic_DNA"/>
</dbReference>
<dbReference type="InterPro" id="IPR005512">
    <property type="entry name" value="PRONE_dom"/>
</dbReference>
<dbReference type="EnsemblPlants" id="QL07p035722:mrna">
    <property type="protein sequence ID" value="QL07p035722:mrna"/>
    <property type="gene ID" value="QL07p035722"/>
</dbReference>
<evidence type="ECO:0000313" key="5">
    <source>
        <dbReference type="Proteomes" id="UP000594261"/>
    </source>
</evidence>
<protein>
    <recommendedName>
        <fullName evidence="3">PRONE domain-containing protein</fullName>
    </recommendedName>
</protein>
<dbReference type="GO" id="GO:0005085">
    <property type="term" value="F:guanyl-nucleotide exchange factor activity"/>
    <property type="evidence" value="ECO:0007669"/>
    <property type="project" value="UniProtKB-UniRule"/>
</dbReference>
<name>A0A7N2M609_QUELO</name>
<reference evidence="4" key="2">
    <citation type="submission" date="2021-01" db="UniProtKB">
        <authorList>
            <consortium name="EnsemblPlants"/>
        </authorList>
    </citation>
    <scope>IDENTIFICATION</scope>
</reference>
<keyword evidence="1 2" id="KW-0344">Guanine-nucleotide releasing factor</keyword>
<evidence type="ECO:0000256" key="1">
    <source>
        <dbReference type="ARBA" id="ARBA00022658"/>
    </source>
</evidence>
<dbReference type="Gramene" id="QL07p035722:mrna">
    <property type="protein sequence ID" value="QL07p035722:mrna"/>
    <property type="gene ID" value="QL07p035722"/>
</dbReference>
<dbReference type="Gene3D" id="1.20.58.2010">
    <property type="entry name" value="PRONE domain, subdomain 1"/>
    <property type="match status" value="1"/>
</dbReference>
<feature type="domain" description="PRONE" evidence="3">
    <location>
        <begin position="105"/>
        <end position="168"/>
    </location>
</feature>
<sequence length="168" mass="18224">MVISLSPPTHLLSFPPPLDPSTTATHCTATYLPPPPTVQPPFAVDAGHRRHYCRPPISPLGSSHTNPTKEVLRAQGLALVPFLSKFSSIKMVGTCGSCGGRPPIRQEEKWWLPCPNVPQDGLSEDARKSLQQRRDCANQILKAALAINGSVLVEMEIPSAYLDTLPKV</sequence>
<evidence type="ECO:0000256" key="2">
    <source>
        <dbReference type="PROSITE-ProRule" id="PRU00663"/>
    </source>
</evidence>
<dbReference type="Pfam" id="PF03759">
    <property type="entry name" value="PRONE"/>
    <property type="match status" value="1"/>
</dbReference>
<dbReference type="PROSITE" id="PS51334">
    <property type="entry name" value="PRONE"/>
    <property type="match status" value="1"/>
</dbReference>
<dbReference type="InParanoid" id="A0A7N2M609"/>
<dbReference type="AlphaFoldDB" id="A0A7N2M609"/>